<dbReference type="InParanoid" id="A0A316YUY9"/>
<evidence type="ECO:0000313" key="3">
    <source>
        <dbReference type="EMBL" id="PWN93237.1"/>
    </source>
</evidence>
<dbReference type="Proteomes" id="UP000245768">
    <property type="component" value="Unassembled WGS sequence"/>
</dbReference>
<dbReference type="STRING" id="215250.A0A316YUY9"/>
<dbReference type="InterPro" id="IPR044662">
    <property type="entry name" value="HS1/DABB1-like"/>
</dbReference>
<dbReference type="Gene3D" id="3.30.70.100">
    <property type="match status" value="1"/>
</dbReference>
<dbReference type="PANTHER" id="PTHR33178">
    <property type="match status" value="1"/>
</dbReference>
<keyword evidence="4" id="KW-1185">Reference proteome</keyword>
<dbReference type="EMBL" id="KZ819634">
    <property type="protein sequence ID" value="PWN93237.1"/>
    <property type="molecule type" value="Genomic_DNA"/>
</dbReference>
<proteinExistence type="predicted"/>
<dbReference type="AlphaFoldDB" id="A0A316YUY9"/>
<feature type="domain" description="Stress-response A/B barrel" evidence="2">
    <location>
        <begin position="3"/>
        <end position="102"/>
    </location>
</feature>
<evidence type="ECO:0000313" key="4">
    <source>
        <dbReference type="Proteomes" id="UP000245768"/>
    </source>
</evidence>
<dbReference type="Pfam" id="PF07876">
    <property type="entry name" value="Dabb"/>
    <property type="match status" value="1"/>
</dbReference>
<accession>A0A316YUY9</accession>
<dbReference type="SUPFAM" id="SSF54909">
    <property type="entry name" value="Dimeric alpha+beta barrel"/>
    <property type="match status" value="1"/>
</dbReference>
<sequence>MPLVHVVLCKVKPEVISASSSWSEFESHCQVLGTTPSLKPLLLECVWAKPTYEERAKGWNWGLYTKFESKAIYEQYRDHPDHKEFVASKLRPNIDDIMAFDFEY</sequence>
<evidence type="ECO:0000256" key="1">
    <source>
        <dbReference type="ARBA" id="ARBA00011738"/>
    </source>
</evidence>
<name>A0A316YUY9_9BASI</name>
<dbReference type="InterPro" id="IPR011008">
    <property type="entry name" value="Dimeric_a/b-barrel"/>
</dbReference>
<protein>
    <recommendedName>
        <fullName evidence="2">Stress-response A/B barrel domain-containing protein</fullName>
    </recommendedName>
</protein>
<dbReference type="PANTHER" id="PTHR33178:SF19">
    <property type="entry name" value="STRESS-RESPONSE A_B BARREL DOMAIN-CONTAINING PROTEIN"/>
    <property type="match status" value="1"/>
</dbReference>
<evidence type="ECO:0000259" key="2">
    <source>
        <dbReference type="PROSITE" id="PS51502"/>
    </source>
</evidence>
<comment type="subunit">
    <text evidence="1">Homodimer.</text>
</comment>
<dbReference type="GeneID" id="37046536"/>
<dbReference type="SMART" id="SM00886">
    <property type="entry name" value="Dabb"/>
    <property type="match status" value="1"/>
</dbReference>
<dbReference type="PROSITE" id="PS51502">
    <property type="entry name" value="S_R_A_B_BARREL"/>
    <property type="match status" value="1"/>
</dbReference>
<organism evidence="3 4">
    <name type="scientific">Acaromyces ingoldii</name>
    <dbReference type="NCBI Taxonomy" id="215250"/>
    <lineage>
        <taxon>Eukaryota</taxon>
        <taxon>Fungi</taxon>
        <taxon>Dikarya</taxon>
        <taxon>Basidiomycota</taxon>
        <taxon>Ustilaginomycotina</taxon>
        <taxon>Exobasidiomycetes</taxon>
        <taxon>Exobasidiales</taxon>
        <taxon>Cryptobasidiaceae</taxon>
        <taxon>Acaromyces</taxon>
    </lineage>
</organism>
<gene>
    <name evidence="3" type="ORF">FA10DRAFT_298646</name>
</gene>
<dbReference type="RefSeq" id="XP_025380435.1">
    <property type="nucleotide sequence ID" value="XM_025524620.1"/>
</dbReference>
<reference evidence="3 4" key="1">
    <citation type="journal article" date="2018" name="Mol. Biol. Evol.">
        <title>Broad Genomic Sampling Reveals a Smut Pathogenic Ancestry of the Fungal Clade Ustilaginomycotina.</title>
        <authorList>
            <person name="Kijpornyongpan T."/>
            <person name="Mondo S.J."/>
            <person name="Barry K."/>
            <person name="Sandor L."/>
            <person name="Lee J."/>
            <person name="Lipzen A."/>
            <person name="Pangilinan J."/>
            <person name="LaButti K."/>
            <person name="Hainaut M."/>
            <person name="Henrissat B."/>
            <person name="Grigoriev I.V."/>
            <person name="Spatafora J.W."/>
            <person name="Aime M.C."/>
        </authorList>
    </citation>
    <scope>NUCLEOTIDE SEQUENCE [LARGE SCALE GENOMIC DNA]</scope>
    <source>
        <strain evidence="3 4">MCA 4198</strain>
    </source>
</reference>
<dbReference type="OrthoDB" id="42919at2759"/>
<dbReference type="InterPro" id="IPR013097">
    <property type="entry name" value="Dabb"/>
</dbReference>